<feature type="coiled-coil region" evidence="1">
    <location>
        <begin position="136"/>
        <end position="163"/>
    </location>
</feature>
<organism evidence="3 4">
    <name type="scientific">Candidatus Thiomargarita nelsonii</name>
    <dbReference type="NCBI Taxonomy" id="1003181"/>
    <lineage>
        <taxon>Bacteria</taxon>
        <taxon>Pseudomonadati</taxon>
        <taxon>Pseudomonadota</taxon>
        <taxon>Gammaproteobacteria</taxon>
        <taxon>Thiotrichales</taxon>
        <taxon>Thiotrichaceae</taxon>
        <taxon>Thiomargarita</taxon>
    </lineage>
</organism>
<keyword evidence="1" id="KW-0175">Coiled coil</keyword>
<evidence type="ECO:0000313" key="4">
    <source>
        <dbReference type="Proteomes" id="UP000076962"/>
    </source>
</evidence>
<dbReference type="AlphaFoldDB" id="A0A176S6I7"/>
<evidence type="ECO:0000256" key="1">
    <source>
        <dbReference type="SAM" id="Coils"/>
    </source>
</evidence>
<feature type="domain" description="Bacterial repeat" evidence="2">
    <location>
        <begin position="262"/>
        <end position="323"/>
    </location>
</feature>
<dbReference type="Pfam" id="PF18998">
    <property type="entry name" value="Flg_new_2"/>
    <property type="match status" value="1"/>
</dbReference>
<reference evidence="3 4" key="1">
    <citation type="submission" date="2016-05" db="EMBL/GenBank/DDBJ databases">
        <title>Single-cell genome of chain-forming Candidatus Thiomargarita nelsonii and comparison to other large sulfur-oxidizing bacteria.</title>
        <authorList>
            <person name="Winkel M."/>
            <person name="Salman V."/>
            <person name="Woyke T."/>
            <person name="Schulz-Vogt H."/>
            <person name="Richter M."/>
            <person name="Flood B."/>
            <person name="Bailey J."/>
            <person name="Amann R."/>
            <person name="Mussmann M."/>
        </authorList>
    </citation>
    <scope>NUCLEOTIDE SEQUENCE [LARGE SCALE GENOMIC DNA]</scope>
    <source>
        <strain evidence="3 4">THI036</strain>
    </source>
</reference>
<keyword evidence="4" id="KW-1185">Reference proteome</keyword>
<name>A0A176S6I7_9GAMM</name>
<dbReference type="InterPro" id="IPR044060">
    <property type="entry name" value="Bacterial_rp_domain"/>
</dbReference>
<gene>
    <name evidence="3" type="ORF">THIOM_000436</name>
</gene>
<proteinExistence type="predicted"/>
<evidence type="ECO:0000259" key="2">
    <source>
        <dbReference type="Pfam" id="PF18998"/>
    </source>
</evidence>
<sequence length="337" mass="37771">MSAEPIKICLAFDIHPLPTGSKSFMLKIPTLLLSQSIRKFFTNFCPLLIAAFAYFLRYEIANDKQLSQTLSFTLLERISQEQTQGFNALQNAIQTLGSDFQRTMQEVSCQLTQVEETVTETHQSVIELEQSVAKSHDEIRDMLAAVQAQLALLQADKQSADQQDLKKQAIQETLQHFEPLPAKEQAKLPDFWLNELDKTPTVSPVVPENQRAVEPPKLPDFWLADSPVSSHQEPSKKPAIQAPAFLFNETRTFVVSVQIEPANSGCQVSGSGTYRLNQQATLISQPQDGWQFSHWSGDINGSHPSVMVTMDRDKTITAHFTKQQSVRLGKAFQETVV</sequence>
<evidence type="ECO:0000313" key="3">
    <source>
        <dbReference type="EMBL" id="OAD23721.1"/>
    </source>
</evidence>
<comment type="caution">
    <text evidence="3">The sequence shown here is derived from an EMBL/GenBank/DDBJ whole genome shotgun (WGS) entry which is preliminary data.</text>
</comment>
<dbReference type="Proteomes" id="UP000076962">
    <property type="component" value="Unassembled WGS sequence"/>
</dbReference>
<protein>
    <recommendedName>
        <fullName evidence="2">Bacterial repeat domain-containing protein</fullName>
    </recommendedName>
</protein>
<dbReference type="EMBL" id="LUTY01000195">
    <property type="protein sequence ID" value="OAD23721.1"/>
    <property type="molecule type" value="Genomic_DNA"/>
</dbReference>
<accession>A0A176S6I7</accession>